<feature type="domain" description="Elongation factor G-binding protein C-terminal treble-clef zinc-finger" evidence="1">
    <location>
        <begin position="8"/>
        <end position="160"/>
    </location>
</feature>
<organism evidence="2 3">
    <name type="scientific">Agrococcus baldri</name>
    <dbReference type="NCBI Taxonomy" id="153730"/>
    <lineage>
        <taxon>Bacteria</taxon>
        <taxon>Bacillati</taxon>
        <taxon>Actinomycetota</taxon>
        <taxon>Actinomycetes</taxon>
        <taxon>Micrococcales</taxon>
        <taxon>Microbacteriaceae</taxon>
        <taxon>Agrococcus</taxon>
    </lineage>
</organism>
<name>A0AA87USC4_9MICO</name>
<dbReference type="AlphaFoldDB" id="A0AA87USC4"/>
<evidence type="ECO:0000259" key="1">
    <source>
        <dbReference type="Pfam" id="PF16571"/>
    </source>
</evidence>
<dbReference type="Proteomes" id="UP000321749">
    <property type="component" value="Unassembled WGS sequence"/>
</dbReference>
<gene>
    <name evidence="2" type="ORF">ABA31_16010</name>
</gene>
<keyword evidence="3" id="KW-1185">Reference proteome</keyword>
<dbReference type="EMBL" id="BJUU01000008">
    <property type="protein sequence ID" value="GEK80250.1"/>
    <property type="molecule type" value="Genomic_DNA"/>
</dbReference>
<dbReference type="Pfam" id="PF16571">
    <property type="entry name" value="FBP_C"/>
    <property type="match status" value="1"/>
</dbReference>
<sequence>MLPIGEQQLRGAFVNASRKETTLITLPERFEETGWESLDFLGWRDQKLPRRAYAVIPTLEGDLVGILFQQAEAAPRARAQCSWCQDVQLPNEVVFLSARRAGPAGRKGDTLGTLVCERFQCSQNVRRLPVLAYEGYDREAARDRRIDELRLRAAEFAEAVARR</sequence>
<protein>
    <recommendedName>
        <fullName evidence="1">Elongation factor G-binding protein C-terminal treble-clef zinc-finger domain-containing protein</fullName>
    </recommendedName>
</protein>
<proteinExistence type="predicted"/>
<accession>A0AA87USC4</accession>
<evidence type="ECO:0000313" key="2">
    <source>
        <dbReference type="EMBL" id="GEK80250.1"/>
    </source>
</evidence>
<evidence type="ECO:0000313" key="3">
    <source>
        <dbReference type="Proteomes" id="UP000321749"/>
    </source>
</evidence>
<reference evidence="2 3" key="1">
    <citation type="submission" date="2019-07" db="EMBL/GenBank/DDBJ databases">
        <title>Whole genome shotgun sequence of Agrococcus baldri NBRC 103055.</title>
        <authorList>
            <person name="Hosoyama A."/>
            <person name="Uohara A."/>
            <person name="Ohji S."/>
            <person name="Ichikawa N."/>
        </authorList>
    </citation>
    <scope>NUCLEOTIDE SEQUENCE [LARGE SCALE GENOMIC DNA]</scope>
    <source>
        <strain evidence="2 3">NBRC 103055</strain>
    </source>
</reference>
<dbReference type="InterPro" id="IPR032330">
    <property type="entry name" value="EF-G-binding_C"/>
</dbReference>
<dbReference type="RefSeq" id="WP_146794356.1">
    <property type="nucleotide sequence ID" value="NZ_BJUU01000008.1"/>
</dbReference>
<comment type="caution">
    <text evidence="2">The sequence shown here is derived from an EMBL/GenBank/DDBJ whole genome shotgun (WGS) entry which is preliminary data.</text>
</comment>